<evidence type="ECO:0000313" key="2">
    <source>
        <dbReference type="Proteomes" id="UP001597229"/>
    </source>
</evidence>
<dbReference type="Proteomes" id="UP001597229">
    <property type="component" value="Unassembled WGS sequence"/>
</dbReference>
<sequence>MTQVRKRLTAADVTRVRTAVSGLADQAFGLTERIAAASAAGLAGKDAPRRADLAAVEPVVVPFLADAAQPVQGAGFVAASGLLQDAGWWLEWFARDADDRPQRLVTHSEPQAIGFYDYEHLPWYVVPRETGLCHVTGPYVDYLCTEEYTLTFTTPVLVDGRFCGVAGADIAVKNAERVILPALRAAGARLAVVNSFGRILSSNSGRHLCGDLLDDVDFTEIPASHRIGDLPLAVVPLG</sequence>
<accession>A0ABW3W626</accession>
<dbReference type="CDD" id="cd12913">
    <property type="entry name" value="PDC1_MCP_like"/>
    <property type="match status" value="1"/>
</dbReference>
<evidence type="ECO:0000313" key="1">
    <source>
        <dbReference type="EMBL" id="MFD1250489.1"/>
    </source>
</evidence>
<dbReference type="Gene3D" id="3.30.450.20">
    <property type="entry name" value="PAS domain"/>
    <property type="match status" value="1"/>
</dbReference>
<protein>
    <submittedName>
        <fullName evidence="1">Cache domain-containing protein</fullName>
    </submittedName>
</protein>
<comment type="caution">
    <text evidence="1">The sequence shown here is derived from an EMBL/GenBank/DDBJ whole genome shotgun (WGS) entry which is preliminary data.</text>
</comment>
<dbReference type="Pfam" id="PF22673">
    <property type="entry name" value="MCP-like_PDC_1"/>
    <property type="match status" value="1"/>
</dbReference>
<gene>
    <name evidence="1" type="ORF">ACFQ3F_22040</name>
</gene>
<keyword evidence="2" id="KW-1185">Reference proteome</keyword>
<dbReference type="RefSeq" id="WP_367919041.1">
    <property type="nucleotide sequence ID" value="NZ_BAABAC010000018.1"/>
</dbReference>
<dbReference type="EMBL" id="JBHTLX010000024">
    <property type="protein sequence ID" value="MFD1250489.1"/>
    <property type="molecule type" value="Genomic_DNA"/>
</dbReference>
<name>A0ABW3W626_9ACTN</name>
<reference evidence="2" key="1">
    <citation type="journal article" date="2019" name="Int. J. Syst. Evol. Microbiol.">
        <title>The Global Catalogue of Microorganisms (GCM) 10K type strain sequencing project: providing services to taxonomists for standard genome sequencing and annotation.</title>
        <authorList>
            <consortium name="The Broad Institute Genomics Platform"/>
            <consortium name="The Broad Institute Genome Sequencing Center for Infectious Disease"/>
            <person name="Wu L."/>
            <person name="Ma J."/>
        </authorList>
    </citation>
    <scope>NUCLEOTIDE SEQUENCE [LARGE SCALE GENOMIC DNA]</scope>
    <source>
        <strain evidence="2">CCUG 52478</strain>
    </source>
</reference>
<organism evidence="1 2">
    <name type="scientific">Nocardioides ginsengisoli</name>
    <dbReference type="NCBI Taxonomy" id="363868"/>
    <lineage>
        <taxon>Bacteria</taxon>
        <taxon>Bacillati</taxon>
        <taxon>Actinomycetota</taxon>
        <taxon>Actinomycetes</taxon>
        <taxon>Propionibacteriales</taxon>
        <taxon>Nocardioidaceae</taxon>
        <taxon>Nocardioides</taxon>
    </lineage>
</organism>
<proteinExistence type="predicted"/>